<feature type="compositionally biased region" description="Low complexity" evidence="1">
    <location>
        <begin position="132"/>
        <end position="144"/>
    </location>
</feature>
<feature type="compositionally biased region" description="Low complexity" evidence="1">
    <location>
        <begin position="277"/>
        <end position="287"/>
    </location>
</feature>
<reference evidence="3" key="1">
    <citation type="journal article" date="2021" name="Genome Biol. Evol.">
        <title>A High-Quality Reference Genome for a Parasitic Bivalve with Doubly Uniparental Inheritance (Bivalvia: Unionida).</title>
        <authorList>
            <person name="Smith C.H."/>
        </authorList>
    </citation>
    <scope>NUCLEOTIDE SEQUENCE</scope>
    <source>
        <strain evidence="3">CHS0354</strain>
    </source>
</reference>
<evidence type="ECO:0000313" key="3">
    <source>
        <dbReference type="EMBL" id="KAK3596276.1"/>
    </source>
</evidence>
<feature type="region of interest" description="Disordered" evidence="1">
    <location>
        <begin position="73"/>
        <end position="92"/>
    </location>
</feature>
<feature type="compositionally biased region" description="Polar residues" evidence="1">
    <location>
        <begin position="172"/>
        <end position="182"/>
    </location>
</feature>
<feature type="region of interest" description="Disordered" evidence="1">
    <location>
        <begin position="204"/>
        <end position="227"/>
    </location>
</feature>
<dbReference type="EMBL" id="JAEAOA010001470">
    <property type="protein sequence ID" value="KAK3596276.1"/>
    <property type="molecule type" value="Genomic_DNA"/>
</dbReference>
<feature type="transmembrane region" description="Helical" evidence="2">
    <location>
        <begin position="40"/>
        <end position="58"/>
    </location>
</feature>
<keyword evidence="4" id="KW-1185">Reference proteome</keyword>
<organism evidence="3 4">
    <name type="scientific">Potamilus streckersoni</name>
    <dbReference type="NCBI Taxonomy" id="2493646"/>
    <lineage>
        <taxon>Eukaryota</taxon>
        <taxon>Metazoa</taxon>
        <taxon>Spiralia</taxon>
        <taxon>Lophotrochozoa</taxon>
        <taxon>Mollusca</taxon>
        <taxon>Bivalvia</taxon>
        <taxon>Autobranchia</taxon>
        <taxon>Heteroconchia</taxon>
        <taxon>Palaeoheterodonta</taxon>
        <taxon>Unionida</taxon>
        <taxon>Unionoidea</taxon>
        <taxon>Unionidae</taxon>
        <taxon>Ambleminae</taxon>
        <taxon>Lampsilini</taxon>
        <taxon>Potamilus</taxon>
    </lineage>
</organism>
<feature type="region of interest" description="Disordered" evidence="1">
    <location>
        <begin position="160"/>
        <end position="190"/>
    </location>
</feature>
<evidence type="ECO:0000256" key="2">
    <source>
        <dbReference type="SAM" id="Phobius"/>
    </source>
</evidence>
<dbReference type="Proteomes" id="UP001195483">
    <property type="component" value="Unassembled WGS sequence"/>
</dbReference>
<sequence>MQHFHHFFRTPDILYHQPVSFTRCLDSVRRNTMKLRGIQTFLKAAVVFIFFLLFMKGFDLCKNKNEHLLLERDKRQADNTTPPPPPWDPSLILGEASDLRPVNFNDTQSRGTTQLPSNSGFTEITGDQSLPRSGESSSGRGSVSSETLLNQLLRSIGIGVAIGPKQPRPVQRITQSPRTSPRPQHPVGPKILEFDPLARLLDQGKSSTQSTVNGTDKSGNSTISRDSFANESKSINVTILQTSSKGELRINENGTTEVLINDVTGQTTKREPEESTSEITSTKSTTTSEKEKWTTAYHNSTQDVDVQASTTRHAQSSEGFTSFSRALFNSVFETTSDPSLDQITRHFSLGFHTPSTSTVHNNEINSSSFAAVIAADKYKSSTLQTTNESQEPASSTKKTDVWLNEPNLKITTLSSIIQFTIETPVKKLTDTRQIENAAADVLQSFKPVITKFKGTPSELQGINFAHFKLPMLEKINGINNMVKGGLNRNHLNGPVK</sequence>
<evidence type="ECO:0000256" key="1">
    <source>
        <dbReference type="SAM" id="MobiDB-lite"/>
    </source>
</evidence>
<name>A0AAE0SR44_9BIVA</name>
<proteinExistence type="predicted"/>
<protein>
    <submittedName>
        <fullName evidence="3">Uncharacterized protein</fullName>
    </submittedName>
</protein>
<gene>
    <name evidence="3" type="ORF">CHS0354_024861</name>
</gene>
<keyword evidence="2" id="KW-1133">Transmembrane helix</keyword>
<feature type="region of interest" description="Disordered" evidence="1">
    <location>
        <begin position="264"/>
        <end position="288"/>
    </location>
</feature>
<feature type="compositionally biased region" description="Polar residues" evidence="1">
    <location>
        <begin position="104"/>
        <end position="131"/>
    </location>
</feature>
<reference evidence="3" key="3">
    <citation type="submission" date="2023-05" db="EMBL/GenBank/DDBJ databases">
        <authorList>
            <person name="Smith C.H."/>
        </authorList>
    </citation>
    <scope>NUCLEOTIDE SEQUENCE</scope>
    <source>
        <strain evidence="3">CHS0354</strain>
        <tissue evidence="3">Mantle</tissue>
    </source>
</reference>
<accession>A0AAE0SR44</accession>
<feature type="region of interest" description="Disordered" evidence="1">
    <location>
        <begin position="102"/>
        <end position="144"/>
    </location>
</feature>
<reference evidence="3" key="2">
    <citation type="journal article" date="2021" name="Genome Biol. Evol.">
        <title>Developing a high-quality reference genome for a parasitic bivalve with doubly uniparental inheritance (Bivalvia: Unionida).</title>
        <authorList>
            <person name="Smith C.H."/>
        </authorList>
    </citation>
    <scope>NUCLEOTIDE SEQUENCE</scope>
    <source>
        <strain evidence="3">CHS0354</strain>
        <tissue evidence="3">Mantle</tissue>
    </source>
</reference>
<dbReference type="AlphaFoldDB" id="A0AAE0SR44"/>
<keyword evidence="2" id="KW-0472">Membrane</keyword>
<keyword evidence="2" id="KW-0812">Transmembrane</keyword>
<evidence type="ECO:0000313" key="4">
    <source>
        <dbReference type="Proteomes" id="UP001195483"/>
    </source>
</evidence>
<comment type="caution">
    <text evidence="3">The sequence shown here is derived from an EMBL/GenBank/DDBJ whole genome shotgun (WGS) entry which is preliminary data.</text>
</comment>